<feature type="compositionally biased region" description="Polar residues" evidence="2">
    <location>
        <begin position="776"/>
        <end position="787"/>
    </location>
</feature>
<sequence length="1495" mass="169242">MGDNQPLTRADIDTLATAIATALGTTINTANDRLAERVTNQLTSRIGALINGRPGRDRPVNLPPRHRPNPSIHSSSGSESENDEEVNPPCNDPDYRMKADIPYFHGNVGVEDFLDWQIEVDRFFEIMEIPEHKQVKMVAFRLKNTATVWWDRLTTQRQRQRKGPVRSWRRMKQLMSDCFLPEDYEQILYRMYLDCSQGSKSVSEYTTEFICLSDRNEIGETEGQRVARYTNGLKVSLQEKIGLQTAWTIAEASNLAMKDELIEKSGRKTNSYRYSQELGESSTGAKEFDVPRNTNPPPKTLTNNPNGGSQLKATPQKNPNPYAKPTGTKCYRCSLPGHKSNECPNRKTVRLVDGEGSEEDDYDGVEFAEEDLSEKINIVVQRVLVALKEDGQRNNLFKSHCSVNNKVCDLIVDNGSCENLVSQKLVDYLKLPTEPLDTPYSLGWVKQGPQVRVSRTCKVPISMGKHYKEDVLCDVLDMNTCHILLGRPCWYQSQTTCLFFDFAMGDNQPLTRADIDTLATAIATALGTTINTANDRLAERVTNQLTSRIGALINGRPGRDRPVNLPPRHRPNPSIHSSSGSESENDEEVNPPCNDPDYRMKADIPYFHGNVGVEDFLDWQIEVDRFFEIMEIPEHKQVKMVAFRLKNTATVWWDRLTTQRQRQRKGPVRSWRRMKQLMSDCFLPEDYEQILYRMYLDCSQGSKSVSEYTTEFICLSDRNEIGETEGQRVTRYTNGLKVSLQEKIGLQTAWTIAEASNLAMKAELIEKSGRKTNSYRYSQELGESSTGAKEFDVPRNTNPPPKTLTNNPNGGSQLKATPQKNPNPYAKPTGTKCYRCSLPGHKSNECPNRKTVRLVDGEGSEEDDYDGVEFAEEDLSEKINIVVQRVLVALKEDGQRNNLFKSHCSVNNKVCDLIVDNGSCENLVSQKLVDYLKLPTEPLDTPYSLGWVKQGPQVRVSRTCKVPISIGKHYKEDVLCDVLDMNTCHILLGRPCWYQSQTTCLFFDFAMGDNQPLTRADIDTLATAIATALGTTINTANDRLAERVTNQLTSRIGALINGRPGRDRPVNLPPRHRPNPSIHSSSGSESENDEEVNPPCNDPDYRMKADIPYFHGNVGVEDFLDWQIEVDRFFEIMEIPEHKQVKMVAFRLKNTATVWWDRLTTQRQRQRKGPVRSWRRMKQLMSDCFLPEDYEQILYRMYLDCSQGSKSVSEYTTEFICLSDRNEIGETEGQRVARYTNGIKVSLQEKIGLQTAWTIAEASNLAMKAELIEKSGRKTNSYRYSQELGESSTGAKEFDVPRNTNPPPKTPTNNPNGGSQLKATPQKNPNPYAKPTGTKCYRCSLPGHKSNECPNRKTVRLVDGEGSEEDDYDGVEFAEEDLSEKINIVVQRVLVALKEDGQRNNLFKSHCSVNNKVCDLIVDNGSCENLVSQKLVDYLKLPTEPLYTPYSLGWVKQGQQVRVSRTCKVPISIGKHYKEDVLCDVLDMNTCHILLGRPW</sequence>
<dbReference type="InterPro" id="IPR001878">
    <property type="entry name" value="Znf_CCHC"/>
</dbReference>
<dbReference type="InterPro" id="IPR036875">
    <property type="entry name" value="Znf_CCHC_sf"/>
</dbReference>
<feature type="region of interest" description="Disordered" evidence="2">
    <location>
        <begin position="776"/>
        <end position="826"/>
    </location>
</feature>
<dbReference type="EMBL" id="JARYMX010000006">
    <property type="protein sequence ID" value="KAJ9545386.1"/>
    <property type="molecule type" value="Genomic_DNA"/>
</dbReference>
<feature type="region of interest" description="Disordered" evidence="2">
    <location>
        <begin position="272"/>
        <end position="323"/>
    </location>
</feature>
<feature type="compositionally biased region" description="Polar residues" evidence="2">
    <location>
        <begin position="272"/>
        <end position="284"/>
    </location>
</feature>
<reference evidence="4" key="1">
    <citation type="submission" date="2023-03" db="EMBL/GenBank/DDBJ databases">
        <title>Chromosome-scale reference genome and RAD-based genetic map of yellow starthistle (Centaurea solstitialis) reveal putative structural variation and QTLs associated with invader traits.</title>
        <authorList>
            <person name="Reatini B."/>
            <person name="Cang F.A."/>
            <person name="Jiang Q."/>
            <person name="Mckibben M.T.W."/>
            <person name="Barker M.S."/>
            <person name="Rieseberg L.H."/>
            <person name="Dlugosch K.M."/>
        </authorList>
    </citation>
    <scope>NUCLEOTIDE SEQUENCE</scope>
    <source>
        <strain evidence="4">CAN-66</strain>
        <tissue evidence="4">Leaf</tissue>
    </source>
</reference>
<feature type="domain" description="CCHC-type" evidence="3">
    <location>
        <begin position="329"/>
        <end position="345"/>
    </location>
</feature>
<dbReference type="SMART" id="SM00343">
    <property type="entry name" value="ZnF_C2HC"/>
    <property type="match status" value="3"/>
</dbReference>
<feature type="region of interest" description="Disordered" evidence="2">
    <location>
        <begin position="551"/>
        <end position="595"/>
    </location>
</feature>
<keyword evidence="1" id="KW-0862">Zinc</keyword>
<keyword evidence="5" id="KW-1185">Reference proteome</keyword>
<keyword evidence="1" id="KW-0479">Metal-binding</keyword>
<organism evidence="4 5">
    <name type="scientific">Centaurea solstitialis</name>
    <name type="common">yellow star-thistle</name>
    <dbReference type="NCBI Taxonomy" id="347529"/>
    <lineage>
        <taxon>Eukaryota</taxon>
        <taxon>Viridiplantae</taxon>
        <taxon>Streptophyta</taxon>
        <taxon>Embryophyta</taxon>
        <taxon>Tracheophyta</taxon>
        <taxon>Spermatophyta</taxon>
        <taxon>Magnoliopsida</taxon>
        <taxon>eudicotyledons</taxon>
        <taxon>Gunneridae</taxon>
        <taxon>Pentapetalae</taxon>
        <taxon>asterids</taxon>
        <taxon>campanulids</taxon>
        <taxon>Asterales</taxon>
        <taxon>Asteraceae</taxon>
        <taxon>Carduoideae</taxon>
        <taxon>Cardueae</taxon>
        <taxon>Centaureinae</taxon>
        <taxon>Centaurea</taxon>
    </lineage>
</organism>
<evidence type="ECO:0000259" key="3">
    <source>
        <dbReference type="PROSITE" id="PS50158"/>
    </source>
</evidence>
<feature type="domain" description="CCHC-type" evidence="3">
    <location>
        <begin position="832"/>
        <end position="848"/>
    </location>
</feature>
<dbReference type="PROSITE" id="PS50158">
    <property type="entry name" value="ZF_CCHC"/>
    <property type="match status" value="3"/>
</dbReference>
<dbReference type="Gene3D" id="2.40.70.10">
    <property type="entry name" value="Acid Proteases"/>
    <property type="match status" value="3"/>
</dbReference>
<dbReference type="GO" id="GO:0008270">
    <property type="term" value="F:zinc ion binding"/>
    <property type="evidence" value="ECO:0007669"/>
    <property type="project" value="UniProtKB-KW"/>
</dbReference>
<dbReference type="Proteomes" id="UP001172457">
    <property type="component" value="Chromosome 6"/>
</dbReference>
<feature type="region of interest" description="Disordered" evidence="2">
    <location>
        <begin position="49"/>
        <end position="93"/>
    </location>
</feature>
<keyword evidence="1" id="KW-0863">Zinc-finger</keyword>
<gene>
    <name evidence="4" type="ORF">OSB04_025093</name>
</gene>
<proteinExistence type="predicted"/>
<dbReference type="GO" id="GO:0003676">
    <property type="term" value="F:nucleic acid binding"/>
    <property type="evidence" value="ECO:0007669"/>
    <property type="project" value="InterPro"/>
</dbReference>
<dbReference type="PANTHER" id="PTHR35046:SF18">
    <property type="entry name" value="RNA-DIRECTED DNA POLYMERASE"/>
    <property type="match status" value="1"/>
</dbReference>
<name>A0AA38T0T5_9ASTR</name>
<protein>
    <recommendedName>
        <fullName evidence="3">CCHC-type domain-containing protein</fullName>
    </recommendedName>
</protein>
<feature type="compositionally biased region" description="Polar residues" evidence="2">
    <location>
        <begin position="1313"/>
        <end position="1325"/>
    </location>
</feature>
<feature type="compositionally biased region" description="Polar residues" evidence="2">
    <location>
        <begin position="1278"/>
        <end position="1290"/>
    </location>
</feature>
<dbReference type="InterPro" id="IPR005162">
    <property type="entry name" value="Retrotrans_gag_dom"/>
</dbReference>
<feature type="domain" description="CCHC-type" evidence="3">
    <location>
        <begin position="1335"/>
        <end position="1351"/>
    </location>
</feature>
<feature type="compositionally biased region" description="Polar residues" evidence="2">
    <location>
        <begin position="307"/>
        <end position="319"/>
    </location>
</feature>
<feature type="region of interest" description="Disordered" evidence="2">
    <location>
        <begin position="1278"/>
        <end position="1329"/>
    </location>
</feature>
<comment type="caution">
    <text evidence="4">The sequence shown here is derived from an EMBL/GenBank/DDBJ whole genome shotgun (WGS) entry which is preliminary data.</text>
</comment>
<evidence type="ECO:0000313" key="4">
    <source>
        <dbReference type="EMBL" id="KAJ9545386.1"/>
    </source>
</evidence>
<evidence type="ECO:0000256" key="2">
    <source>
        <dbReference type="SAM" id="MobiDB-lite"/>
    </source>
</evidence>
<dbReference type="Pfam" id="PF03732">
    <property type="entry name" value="Retrotrans_gag"/>
    <property type="match status" value="3"/>
</dbReference>
<dbReference type="SUPFAM" id="SSF57756">
    <property type="entry name" value="Retrovirus zinc finger-like domains"/>
    <property type="match status" value="3"/>
</dbReference>
<feature type="region of interest" description="Disordered" evidence="2">
    <location>
        <begin position="1054"/>
        <end position="1098"/>
    </location>
</feature>
<dbReference type="SUPFAM" id="SSF50630">
    <property type="entry name" value="Acid proteases"/>
    <property type="match status" value="2"/>
</dbReference>
<dbReference type="InterPro" id="IPR021109">
    <property type="entry name" value="Peptidase_aspartic_dom_sf"/>
</dbReference>
<evidence type="ECO:0000313" key="5">
    <source>
        <dbReference type="Proteomes" id="UP001172457"/>
    </source>
</evidence>
<evidence type="ECO:0000256" key="1">
    <source>
        <dbReference type="PROSITE-ProRule" id="PRU00047"/>
    </source>
</evidence>
<dbReference type="CDD" id="cd00303">
    <property type="entry name" value="retropepsin_like"/>
    <property type="match status" value="3"/>
</dbReference>
<dbReference type="PANTHER" id="PTHR35046">
    <property type="entry name" value="ZINC KNUCKLE (CCHC-TYPE) FAMILY PROTEIN"/>
    <property type="match status" value="1"/>
</dbReference>
<feature type="compositionally biased region" description="Polar residues" evidence="2">
    <location>
        <begin position="810"/>
        <end position="822"/>
    </location>
</feature>
<accession>A0AA38T0T5</accession>